<protein>
    <submittedName>
        <fullName evidence="2">Uncharacterized protein</fullName>
    </submittedName>
</protein>
<name>Q2Z002_9BACT</name>
<accession>Q2Z002</accession>
<sequence length="314" mass="34135">MRSSLRLGAALAFALVLGPVSLFAQPSLLPKSGEVGEWTLTAAPERYVKESLYGYINGGAELYLPYGFENLEVGHFSRTPGTPSREIAVEIYRMASPLGAFGIFSVQREGDEQSAAALPNPNWTLPGQAAFVKGSYFVTVQGVPADDEGVRAMAMAIARRIEPGRDIFSDSFLNVLPAEGRKSGSERYIKGEPAARNETQFFSLPYWGFAEETTAVSARYGSDGIKLLIVDLPTQPPSLDSSVREQFESNLEGTRISEGTISARNSAGHWFLFARRGRRAFFVFGKTNEAEALEVLRRAFGDSTSEDGAARPAD</sequence>
<dbReference type="AlphaFoldDB" id="Q2Z002"/>
<dbReference type="Pfam" id="PF20244">
    <property type="entry name" value="DUF6599"/>
    <property type="match status" value="1"/>
</dbReference>
<keyword evidence="1" id="KW-0732">Signal</keyword>
<dbReference type="EMBL" id="AJ937765">
    <property type="protein sequence ID" value="CAI78563.1"/>
    <property type="molecule type" value="Genomic_DNA"/>
</dbReference>
<proteinExistence type="predicted"/>
<evidence type="ECO:0000256" key="1">
    <source>
        <dbReference type="SAM" id="SignalP"/>
    </source>
</evidence>
<feature type="chain" id="PRO_5004219021" evidence="1">
    <location>
        <begin position="25"/>
        <end position="314"/>
    </location>
</feature>
<reference evidence="2" key="1">
    <citation type="journal article" date="2005" name="Environ. Microbiol.">
        <title>Lateral gene transfer and phylogenetic assignment of environmental fosmid clones.</title>
        <authorList>
            <person name="Nesbo C.L."/>
            <person name="Boucher Y."/>
            <person name="Dlutek M."/>
            <person name="Doolittle F.W."/>
        </authorList>
    </citation>
    <scope>NUCLEOTIDE SEQUENCE</scope>
</reference>
<evidence type="ECO:0000313" key="2">
    <source>
        <dbReference type="EMBL" id="CAI78563.1"/>
    </source>
</evidence>
<feature type="signal peptide" evidence="1">
    <location>
        <begin position="1"/>
        <end position="24"/>
    </location>
</feature>
<organism evidence="2">
    <name type="scientific">uncultured Aminicenantes bacterium</name>
    <dbReference type="NCBI Taxonomy" id="174294"/>
    <lineage>
        <taxon>Bacteria</taxon>
        <taxon>Candidatus Aminicenantota</taxon>
        <taxon>environmental samples</taxon>
    </lineage>
</organism>
<dbReference type="InterPro" id="IPR046534">
    <property type="entry name" value="DUF6599"/>
</dbReference>